<dbReference type="AlphaFoldDB" id="A0AA41MKE5"/>
<comment type="caution">
    <text evidence="1">The sequence shown here is derived from an EMBL/GenBank/DDBJ whole genome shotgun (WGS) entry which is preliminary data.</text>
</comment>
<feature type="non-terminal residue" evidence="1">
    <location>
        <position position="1"/>
    </location>
</feature>
<sequence>LEVACMEKWELVLIFIKVEVCEAAPASKAQCKKGKQQKTKENFMPVTLQNCLQGLECQQSQQGPLEELHGEQDAGQVHDLETKILSKVDCVLMCINASLQLEALKHKGKPWVQPH</sequence>
<protein>
    <submittedName>
        <fullName evidence="1">Surfeit locus protein 6</fullName>
    </submittedName>
</protein>
<organism evidence="1 2">
    <name type="scientific">Sciurus carolinensis</name>
    <name type="common">Eastern gray squirrel</name>
    <dbReference type="NCBI Taxonomy" id="30640"/>
    <lineage>
        <taxon>Eukaryota</taxon>
        <taxon>Metazoa</taxon>
        <taxon>Chordata</taxon>
        <taxon>Craniata</taxon>
        <taxon>Vertebrata</taxon>
        <taxon>Euteleostomi</taxon>
        <taxon>Mammalia</taxon>
        <taxon>Eutheria</taxon>
        <taxon>Euarchontoglires</taxon>
        <taxon>Glires</taxon>
        <taxon>Rodentia</taxon>
        <taxon>Sciuromorpha</taxon>
        <taxon>Sciuridae</taxon>
        <taxon>Sciurinae</taxon>
        <taxon>Sciurini</taxon>
        <taxon>Sciurus</taxon>
    </lineage>
</organism>
<proteinExistence type="predicted"/>
<accession>A0AA41MKE5</accession>
<dbReference type="Proteomes" id="UP001166674">
    <property type="component" value="Unassembled WGS sequence"/>
</dbReference>
<name>A0AA41MKE5_SCICA</name>
<gene>
    <name evidence="1" type="ORF">SUZIE_123700</name>
</gene>
<evidence type="ECO:0000313" key="1">
    <source>
        <dbReference type="EMBL" id="MBZ3873590.1"/>
    </source>
</evidence>
<dbReference type="EMBL" id="JAATJV010208743">
    <property type="protein sequence ID" value="MBZ3873590.1"/>
    <property type="molecule type" value="Genomic_DNA"/>
</dbReference>
<reference evidence="1" key="1">
    <citation type="submission" date="2020-03" db="EMBL/GenBank/DDBJ databases">
        <title>Studies in the Genomics of Life Span.</title>
        <authorList>
            <person name="Glass D."/>
        </authorList>
    </citation>
    <scope>NUCLEOTIDE SEQUENCE</scope>
    <source>
        <strain evidence="1">SUZIE</strain>
        <tissue evidence="1">Muscle</tissue>
    </source>
</reference>
<keyword evidence="2" id="KW-1185">Reference proteome</keyword>
<evidence type="ECO:0000313" key="2">
    <source>
        <dbReference type="Proteomes" id="UP001166674"/>
    </source>
</evidence>